<dbReference type="InterPro" id="IPR000366">
    <property type="entry name" value="GPCR_STE2"/>
</dbReference>
<feature type="transmembrane region" description="Helical" evidence="2">
    <location>
        <begin position="9"/>
        <end position="30"/>
    </location>
</feature>
<keyword evidence="2" id="KW-1133">Transmembrane helix</keyword>
<dbReference type="GO" id="GO:0004932">
    <property type="term" value="F:mating-type factor pheromone receptor activity"/>
    <property type="evidence" value="ECO:0007669"/>
    <property type="project" value="InterPro"/>
</dbReference>
<dbReference type="GO" id="GO:0000750">
    <property type="term" value="P:pheromone-dependent signal transduction involved in conjugation with cellular fusion"/>
    <property type="evidence" value="ECO:0007669"/>
    <property type="project" value="TreeGrafter"/>
</dbReference>
<proteinExistence type="predicted"/>
<dbReference type="GO" id="GO:0038038">
    <property type="term" value="C:G protein-coupled receptor homodimeric complex"/>
    <property type="evidence" value="ECO:0007669"/>
    <property type="project" value="TreeGrafter"/>
</dbReference>
<dbReference type="EMBL" id="MU853251">
    <property type="protein sequence ID" value="KAK4119225.1"/>
    <property type="molecule type" value="Genomic_DNA"/>
</dbReference>
<dbReference type="PANTHER" id="PTHR28009:SF1">
    <property type="entry name" value="PHEROMONE ALPHA FACTOR RECEPTOR"/>
    <property type="match status" value="1"/>
</dbReference>
<evidence type="ECO:0000313" key="4">
    <source>
        <dbReference type="Proteomes" id="UP001302602"/>
    </source>
</evidence>
<feature type="compositionally biased region" description="Basic and acidic residues" evidence="1">
    <location>
        <begin position="153"/>
        <end position="163"/>
    </location>
</feature>
<dbReference type="AlphaFoldDB" id="A0AAN6YYT6"/>
<evidence type="ECO:0000256" key="1">
    <source>
        <dbReference type="SAM" id="MobiDB-lite"/>
    </source>
</evidence>
<evidence type="ECO:0000313" key="3">
    <source>
        <dbReference type="EMBL" id="KAK4119225.1"/>
    </source>
</evidence>
<dbReference type="Proteomes" id="UP001302602">
    <property type="component" value="Unassembled WGS sequence"/>
</dbReference>
<sequence length="260" mass="28558">MSIGVKKTYLGCFTASIRWFCFLFNVRLVVHMWTNRSILPSLEGLEAMDVLVITNYILIFVPVIFSVLNFYDWEPLGAGLAHTTSVVIVLPLGTLVAQRLANPVPVRPQARHHWHHNDRRDQGHRAVFHFVALLAQRLGLVCHHHQHGQAPAAHEHRDRDGGGIRRGGNEQGAVSTHIAADRHPSEGSVVLEKGRAAHADHGDELAGNRGHRVAGNLERGGGVRVDCAIERRKERLPSRGSYGGAVVRRVGLPCGRDSGG</sequence>
<dbReference type="RefSeq" id="XP_062642998.1">
    <property type="nucleotide sequence ID" value="XM_062797245.1"/>
</dbReference>
<protein>
    <submittedName>
        <fullName evidence="3">Uncharacterized protein</fullName>
    </submittedName>
</protein>
<evidence type="ECO:0000256" key="2">
    <source>
        <dbReference type="SAM" id="Phobius"/>
    </source>
</evidence>
<name>A0AAN6YYT6_9PEZI</name>
<feature type="transmembrane region" description="Helical" evidence="2">
    <location>
        <begin position="78"/>
        <end position="97"/>
    </location>
</feature>
<dbReference type="PANTHER" id="PTHR28009">
    <property type="entry name" value="PHEROMONE ALPHA FACTOR RECEPTOR"/>
    <property type="match status" value="1"/>
</dbReference>
<dbReference type="GeneID" id="87834012"/>
<keyword evidence="2" id="KW-0812">Transmembrane</keyword>
<organism evidence="3 4">
    <name type="scientific">Parathielavia appendiculata</name>
    <dbReference type="NCBI Taxonomy" id="2587402"/>
    <lineage>
        <taxon>Eukaryota</taxon>
        <taxon>Fungi</taxon>
        <taxon>Dikarya</taxon>
        <taxon>Ascomycota</taxon>
        <taxon>Pezizomycotina</taxon>
        <taxon>Sordariomycetes</taxon>
        <taxon>Sordariomycetidae</taxon>
        <taxon>Sordariales</taxon>
        <taxon>Chaetomiaceae</taxon>
        <taxon>Parathielavia</taxon>
    </lineage>
</organism>
<keyword evidence="2" id="KW-0472">Membrane</keyword>
<reference evidence="3" key="2">
    <citation type="submission" date="2023-05" db="EMBL/GenBank/DDBJ databases">
        <authorList>
            <consortium name="Lawrence Berkeley National Laboratory"/>
            <person name="Steindorff A."/>
            <person name="Hensen N."/>
            <person name="Bonometti L."/>
            <person name="Westerberg I."/>
            <person name="Brannstrom I.O."/>
            <person name="Guillou S."/>
            <person name="Cros-Aarteil S."/>
            <person name="Calhoun S."/>
            <person name="Haridas S."/>
            <person name="Kuo A."/>
            <person name="Mondo S."/>
            <person name="Pangilinan J."/>
            <person name="Riley R."/>
            <person name="Labutti K."/>
            <person name="Andreopoulos B."/>
            <person name="Lipzen A."/>
            <person name="Chen C."/>
            <person name="Yanf M."/>
            <person name="Daum C."/>
            <person name="Ng V."/>
            <person name="Clum A."/>
            <person name="Ohm R."/>
            <person name="Martin F."/>
            <person name="Silar P."/>
            <person name="Natvig D."/>
            <person name="Lalanne C."/>
            <person name="Gautier V."/>
            <person name="Ament-Velasquez S.L."/>
            <person name="Kruys A."/>
            <person name="Hutchinson M.I."/>
            <person name="Powell A.J."/>
            <person name="Barry K."/>
            <person name="Miller A.N."/>
            <person name="Grigoriev I.V."/>
            <person name="Debuchy R."/>
            <person name="Gladieux P."/>
            <person name="Thoren M.H."/>
            <person name="Johannesson H."/>
        </authorList>
    </citation>
    <scope>NUCLEOTIDE SEQUENCE</scope>
    <source>
        <strain evidence="3">CBS 731.68</strain>
    </source>
</reference>
<reference evidence="3" key="1">
    <citation type="journal article" date="2023" name="Mol. Phylogenet. Evol.">
        <title>Genome-scale phylogeny and comparative genomics of the fungal order Sordariales.</title>
        <authorList>
            <person name="Hensen N."/>
            <person name="Bonometti L."/>
            <person name="Westerberg I."/>
            <person name="Brannstrom I.O."/>
            <person name="Guillou S."/>
            <person name="Cros-Aarteil S."/>
            <person name="Calhoun S."/>
            <person name="Haridas S."/>
            <person name="Kuo A."/>
            <person name="Mondo S."/>
            <person name="Pangilinan J."/>
            <person name="Riley R."/>
            <person name="LaButti K."/>
            <person name="Andreopoulos B."/>
            <person name="Lipzen A."/>
            <person name="Chen C."/>
            <person name="Yan M."/>
            <person name="Daum C."/>
            <person name="Ng V."/>
            <person name="Clum A."/>
            <person name="Steindorff A."/>
            <person name="Ohm R.A."/>
            <person name="Martin F."/>
            <person name="Silar P."/>
            <person name="Natvig D.O."/>
            <person name="Lalanne C."/>
            <person name="Gautier V."/>
            <person name="Ament-Velasquez S.L."/>
            <person name="Kruys A."/>
            <person name="Hutchinson M.I."/>
            <person name="Powell A.J."/>
            <person name="Barry K."/>
            <person name="Miller A.N."/>
            <person name="Grigoriev I.V."/>
            <person name="Debuchy R."/>
            <person name="Gladieux P."/>
            <person name="Hiltunen Thoren M."/>
            <person name="Johannesson H."/>
        </authorList>
    </citation>
    <scope>NUCLEOTIDE SEQUENCE</scope>
    <source>
        <strain evidence="3">CBS 731.68</strain>
    </source>
</reference>
<feature type="transmembrane region" description="Helical" evidence="2">
    <location>
        <begin position="50"/>
        <end position="71"/>
    </location>
</feature>
<comment type="caution">
    <text evidence="3">The sequence shown here is derived from an EMBL/GenBank/DDBJ whole genome shotgun (WGS) entry which is preliminary data.</text>
</comment>
<gene>
    <name evidence="3" type="ORF">N657DRAFT_693829</name>
</gene>
<accession>A0AAN6YYT6</accession>
<keyword evidence="4" id="KW-1185">Reference proteome</keyword>
<feature type="region of interest" description="Disordered" evidence="1">
    <location>
        <begin position="146"/>
        <end position="186"/>
    </location>
</feature>
<dbReference type="Pfam" id="PF02116">
    <property type="entry name" value="STE2"/>
    <property type="match status" value="1"/>
</dbReference>